<evidence type="ECO:0000256" key="4">
    <source>
        <dbReference type="ARBA" id="ARBA00023157"/>
    </source>
</evidence>
<evidence type="ECO:0000256" key="5">
    <source>
        <dbReference type="SAM" id="MobiDB-lite"/>
    </source>
</evidence>
<proteinExistence type="predicted"/>
<keyword evidence="2" id="KW-0378">Hydrolase</keyword>
<feature type="domain" description="Peptidase S1" evidence="6">
    <location>
        <begin position="157"/>
        <end position="396"/>
    </location>
</feature>
<keyword evidence="1" id="KW-0645">Protease</keyword>
<dbReference type="GO" id="GO:0006508">
    <property type="term" value="P:proteolysis"/>
    <property type="evidence" value="ECO:0007669"/>
    <property type="project" value="UniProtKB-KW"/>
</dbReference>
<dbReference type="CDD" id="cd00190">
    <property type="entry name" value="Tryp_SPc"/>
    <property type="match status" value="1"/>
</dbReference>
<protein>
    <recommendedName>
        <fullName evidence="6">Peptidase S1 domain-containing protein</fullName>
    </recommendedName>
</protein>
<evidence type="ECO:0000256" key="2">
    <source>
        <dbReference type="ARBA" id="ARBA00022801"/>
    </source>
</evidence>
<feature type="compositionally biased region" description="Basic and acidic residues" evidence="5">
    <location>
        <begin position="553"/>
        <end position="563"/>
    </location>
</feature>
<dbReference type="EMBL" id="JARGEI010000023">
    <property type="protein sequence ID" value="KAJ8709938.1"/>
    <property type="molecule type" value="Genomic_DNA"/>
</dbReference>
<dbReference type="PANTHER" id="PTHR24276:SF98">
    <property type="entry name" value="FI18310P1-RELATED"/>
    <property type="match status" value="1"/>
</dbReference>
<gene>
    <name evidence="7" type="ORF">PYW07_009304</name>
</gene>
<accession>A0AAD8DM80</accession>
<dbReference type="InterPro" id="IPR001254">
    <property type="entry name" value="Trypsin_dom"/>
</dbReference>
<dbReference type="SUPFAM" id="SSF50494">
    <property type="entry name" value="Trypsin-like serine proteases"/>
    <property type="match status" value="1"/>
</dbReference>
<evidence type="ECO:0000256" key="3">
    <source>
        <dbReference type="ARBA" id="ARBA00022825"/>
    </source>
</evidence>
<reference evidence="7" key="1">
    <citation type="submission" date="2023-03" db="EMBL/GenBank/DDBJ databases">
        <title>Chromosome-level genomes of two armyworms, Mythimna separata and Mythimna loreyi, provide insights into the biosynthesis and reception of sex pheromones.</title>
        <authorList>
            <person name="Zhao H."/>
        </authorList>
    </citation>
    <scope>NUCLEOTIDE SEQUENCE</scope>
    <source>
        <strain evidence="7">BeijingLab</strain>
        <tissue evidence="7">Pupa</tissue>
    </source>
</reference>
<dbReference type="SMART" id="SM00020">
    <property type="entry name" value="Tryp_SPc"/>
    <property type="match status" value="1"/>
</dbReference>
<keyword evidence="4" id="KW-1015">Disulfide bond</keyword>
<dbReference type="InterPro" id="IPR050430">
    <property type="entry name" value="Peptidase_S1"/>
</dbReference>
<dbReference type="InterPro" id="IPR009003">
    <property type="entry name" value="Peptidase_S1_PA"/>
</dbReference>
<organism evidence="7 8">
    <name type="scientific">Mythimna separata</name>
    <name type="common">Oriental armyworm</name>
    <name type="synonym">Pseudaletia separata</name>
    <dbReference type="NCBI Taxonomy" id="271217"/>
    <lineage>
        <taxon>Eukaryota</taxon>
        <taxon>Metazoa</taxon>
        <taxon>Ecdysozoa</taxon>
        <taxon>Arthropoda</taxon>
        <taxon>Hexapoda</taxon>
        <taxon>Insecta</taxon>
        <taxon>Pterygota</taxon>
        <taxon>Neoptera</taxon>
        <taxon>Endopterygota</taxon>
        <taxon>Lepidoptera</taxon>
        <taxon>Glossata</taxon>
        <taxon>Ditrysia</taxon>
        <taxon>Noctuoidea</taxon>
        <taxon>Noctuidae</taxon>
        <taxon>Noctuinae</taxon>
        <taxon>Hadenini</taxon>
        <taxon>Mythimna</taxon>
    </lineage>
</organism>
<dbReference type="PROSITE" id="PS50240">
    <property type="entry name" value="TRYPSIN_DOM"/>
    <property type="match status" value="1"/>
</dbReference>
<evidence type="ECO:0000313" key="8">
    <source>
        <dbReference type="Proteomes" id="UP001231518"/>
    </source>
</evidence>
<dbReference type="GO" id="GO:0004252">
    <property type="term" value="F:serine-type endopeptidase activity"/>
    <property type="evidence" value="ECO:0007669"/>
    <property type="project" value="InterPro"/>
</dbReference>
<keyword evidence="3" id="KW-0720">Serine protease</keyword>
<dbReference type="Proteomes" id="UP001231518">
    <property type="component" value="Chromosome 23"/>
</dbReference>
<name>A0AAD8DM80_MYTSE</name>
<dbReference type="Pfam" id="PF00089">
    <property type="entry name" value="Trypsin"/>
    <property type="match status" value="1"/>
</dbReference>
<feature type="region of interest" description="Disordered" evidence="5">
    <location>
        <begin position="550"/>
        <end position="574"/>
    </location>
</feature>
<evidence type="ECO:0000259" key="6">
    <source>
        <dbReference type="PROSITE" id="PS50240"/>
    </source>
</evidence>
<dbReference type="PANTHER" id="PTHR24276">
    <property type="entry name" value="POLYSERASE-RELATED"/>
    <property type="match status" value="1"/>
</dbReference>
<dbReference type="AlphaFoldDB" id="A0AAD8DM80"/>
<dbReference type="InterPro" id="IPR043504">
    <property type="entry name" value="Peptidase_S1_PA_chymotrypsin"/>
</dbReference>
<keyword evidence="8" id="KW-1185">Reference proteome</keyword>
<dbReference type="Gene3D" id="2.40.10.10">
    <property type="entry name" value="Trypsin-like serine proteases"/>
    <property type="match status" value="1"/>
</dbReference>
<sequence>MQYDLNNIAEKNYDIFENMTEAARPNPGNESSKGLALFKLIKKTLDDEFLNLSVKVNKKLRKLAIEDKEEKRPANILSDTETSLENISPSDTVFADSKEFKKFIKDFIKKVDKLNETDFSKSTPLLPPIEEDSTKPYFNEVWEPPPLSDDFNTTRRIFNGKRSRVKTFPFMASIHLLEVFVCAGSIVSADLILTAASCLQVLYNNRFFRENPRSVFVRIGSDYFSRRGEMIPIFESYFHPSYDPKTLANNLVLIRLLRRISFRKKEGRIKKIKYDKTPQHLSANTDGIYVLGWGSRKRNNIIDQYERIMVSKLEIYQVNECAQIYSPDYVTVKHFCAGFIATGGGACNKDLGGPGIVQGVLVGVISFGAPLCGAIDAPTVFTKVGHYSKWIDSIIEQVGPAIAVRTTIDHAQDFRYFVDPNAPRPDSPYKTTRGYIEPFLVYPDELRRGEQEFKHVVRRRTTPRSQFGQLFPYTPTTRFPIDSPIEFLRSWLYSDYGLETEDVNDMFLTTREMKKAMEHPLINKSLVPIPGVHTIQKKKEKYSTISLTTLQGRGKERSPEITKKPRPHPKTTPVETTEARLIDLLMTDPPVVDTDVTWATPKKTSTTSIEEETVIDEADFVLTESYHEEPGNVTETPAPEFIYYSEENRTLRIKDDYYI</sequence>
<comment type="caution">
    <text evidence="7">The sequence shown here is derived from an EMBL/GenBank/DDBJ whole genome shotgun (WGS) entry which is preliminary data.</text>
</comment>
<evidence type="ECO:0000256" key="1">
    <source>
        <dbReference type="ARBA" id="ARBA00022670"/>
    </source>
</evidence>
<evidence type="ECO:0000313" key="7">
    <source>
        <dbReference type="EMBL" id="KAJ8709938.1"/>
    </source>
</evidence>